<protein>
    <submittedName>
        <fullName evidence="1">Uncharacterized protein</fullName>
    </submittedName>
</protein>
<dbReference type="EMBL" id="BDIP01006778">
    <property type="protein sequence ID" value="GIQ90863.1"/>
    <property type="molecule type" value="Genomic_DNA"/>
</dbReference>
<evidence type="ECO:0000313" key="1">
    <source>
        <dbReference type="EMBL" id="GIQ90863.1"/>
    </source>
</evidence>
<accession>A0A9K3DBJ5</accession>
<dbReference type="Proteomes" id="UP000265618">
    <property type="component" value="Unassembled WGS sequence"/>
</dbReference>
<evidence type="ECO:0000313" key="2">
    <source>
        <dbReference type="Proteomes" id="UP000265618"/>
    </source>
</evidence>
<reference evidence="1 2" key="1">
    <citation type="journal article" date="2018" name="PLoS ONE">
        <title>The draft genome of Kipferlia bialata reveals reductive genome evolution in fornicate parasites.</title>
        <authorList>
            <person name="Tanifuji G."/>
            <person name="Takabayashi S."/>
            <person name="Kume K."/>
            <person name="Takagi M."/>
            <person name="Nakayama T."/>
            <person name="Kamikawa R."/>
            <person name="Inagaki Y."/>
            <person name="Hashimoto T."/>
        </authorList>
    </citation>
    <scope>NUCLEOTIDE SEQUENCE [LARGE SCALE GENOMIC DNA]</scope>
    <source>
        <strain evidence="1">NY0173</strain>
    </source>
</reference>
<dbReference type="AlphaFoldDB" id="A0A9K3DBJ5"/>
<organism evidence="1 2">
    <name type="scientific">Kipferlia bialata</name>
    <dbReference type="NCBI Taxonomy" id="797122"/>
    <lineage>
        <taxon>Eukaryota</taxon>
        <taxon>Metamonada</taxon>
        <taxon>Carpediemonas-like organisms</taxon>
        <taxon>Kipferlia</taxon>
    </lineage>
</organism>
<keyword evidence="2" id="KW-1185">Reference proteome</keyword>
<gene>
    <name evidence="1" type="ORF">KIPB_013825</name>
</gene>
<sequence>EGKHRSFLQNVERWTNLSVAGKRMLMQERGWSVRLTDHELQVPHVVLTEACMGPALVALVNTHGPLTAADSLSINTTVGELDMLPGVETLAVLERPLIECGEILKWMQAAPAALSVEWCQRAVDTLSELPKAQALTNNHHLSPKVL</sequence>
<name>A0A9K3DBJ5_9EUKA</name>
<proteinExistence type="predicted"/>
<feature type="non-terminal residue" evidence="1">
    <location>
        <position position="146"/>
    </location>
</feature>
<comment type="caution">
    <text evidence="1">The sequence shown here is derived from an EMBL/GenBank/DDBJ whole genome shotgun (WGS) entry which is preliminary data.</text>
</comment>